<dbReference type="Proteomes" id="UP000499080">
    <property type="component" value="Unassembled WGS sequence"/>
</dbReference>
<accession>A0A4Y2NVT5</accession>
<gene>
    <name evidence="1" type="ORF">AVEN_97350_1</name>
</gene>
<organism evidence="1 2">
    <name type="scientific">Araneus ventricosus</name>
    <name type="common">Orbweaver spider</name>
    <name type="synonym">Epeira ventricosa</name>
    <dbReference type="NCBI Taxonomy" id="182803"/>
    <lineage>
        <taxon>Eukaryota</taxon>
        <taxon>Metazoa</taxon>
        <taxon>Ecdysozoa</taxon>
        <taxon>Arthropoda</taxon>
        <taxon>Chelicerata</taxon>
        <taxon>Arachnida</taxon>
        <taxon>Araneae</taxon>
        <taxon>Araneomorphae</taxon>
        <taxon>Entelegynae</taxon>
        <taxon>Araneoidea</taxon>
        <taxon>Araneidae</taxon>
        <taxon>Araneus</taxon>
    </lineage>
</organism>
<keyword evidence="2" id="KW-1185">Reference proteome</keyword>
<sequence>MTNTIITTEVQYRSQSFKVLKVSVQSTCRLKCYTLDMMSSMQLCCCTIVNFHYTKTAFHTLPGASFSFAEFTDMSPYSRTPPGLLFRSDVLLKKWLSFIYLTPSGGHSEFTDEELPYK</sequence>
<comment type="caution">
    <text evidence="1">The sequence shown here is derived from an EMBL/GenBank/DDBJ whole genome shotgun (WGS) entry which is preliminary data.</text>
</comment>
<protein>
    <submittedName>
        <fullName evidence="1">Uncharacterized protein</fullName>
    </submittedName>
</protein>
<dbReference type="EMBL" id="BGPR01009865">
    <property type="protein sequence ID" value="GBN42809.1"/>
    <property type="molecule type" value="Genomic_DNA"/>
</dbReference>
<name>A0A4Y2NVT5_ARAVE</name>
<reference evidence="1 2" key="1">
    <citation type="journal article" date="2019" name="Sci. Rep.">
        <title>Orb-weaving spider Araneus ventricosus genome elucidates the spidroin gene catalogue.</title>
        <authorList>
            <person name="Kono N."/>
            <person name="Nakamura H."/>
            <person name="Ohtoshi R."/>
            <person name="Moran D.A.P."/>
            <person name="Shinohara A."/>
            <person name="Yoshida Y."/>
            <person name="Fujiwara M."/>
            <person name="Mori M."/>
            <person name="Tomita M."/>
            <person name="Arakawa K."/>
        </authorList>
    </citation>
    <scope>NUCLEOTIDE SEQUENCE [LARGE SCALE GENOMIC DNA]</scope>
</reference>
<evidence type="ECO:0000313" key="1">
    <source>
        <dbReference type="EMBL" id="GBN42809.1"/>
    </source>
</evidence>
<proteinExistence type="predicted"/>
<dbReference type="AlphaFoldDB" id="A0A4Y2NVT5"/>
<evidence type="ECO:0000313" key="2">
    <source>
        <dbReference type="Proteomes" id="UP000499080"/>
    </source>
</evidence>